<evidence type="ECO:0008006" key="4">
    <source>
        <dbReference type="Google" id="ProtNLM"/>
    </source>
</evidence>
<dbReference type="EMBL" id="LR900267">
    <property type="protein sequence ID" value="CAD7244979.1"/>
    <property type="molecule type" value="Genomic_DNA"/>
</dbReference>
<keyword evidence="3" id="KW-1185">Reference proteome</keyword>
<evidence type="ECO:0000313" key="3">
    <source>
        <dbReference type="Proteomes" id="UP000677054"/>
    </source>
</evidence>
<dbReference type="PANTHER" id="PTHR32046:SF11">
    <property type="entry name" value="IMMUNE-ASSOCIATED NUCLEOTIDE-BINDING PROTEIN 10-LIKE"/>
    <property type="match status" value="1"/>
</dbReference>
<reference evidence="2" key="1">
    <citation type="submission" date="2020-11" db="EMBL/GenBank/DDBJ databases">
        <authorList>
            <person name="Tran Van P."/>
        </authorList>
    </citation>
    <scope>NUCLEOTIDE SEQUENCE</scope>
</reference>
<dbReference type="Gene3D" id="3.40.50.300">
    <property type="entry name" value="P-loop containing nucleotide triphosphate hydrolases"/>
    <property type="match status" value="1"/>
</dbReference>
<dbReference type="EMBL" id="CAJPEV010000750">
    <property type="protein sequence ID" value="CAG0888217.1"/>
    <property type="molecule type" value="Genomic_DNA"/>
</dbReference>
<accession>A0A7R8X7X5</accession>
<evidence type="ECO:0000313" key="2">
    <source>
        <dbReference type="EMBL" id="CAD7244979.1"/>
    </source>
</evidence>
<proteinExistence type="predicted"/>
<name>A0A7R8X7X5_9CRUS</name>
<dbReference type="AlphaFoldDB" id="A0A7R8X7X5"/>
<dbReference type="CDD" id="cd00882">
    <property type="entry name" value="Ras_like_GTPase"/>
    <property type="match status" value="1"/>
</dbReference>
<dbReference type="SUPFAM" id="SSF52540">
    <property type="entry name" value="P-loop containing nucleoside triphosphate hydrolases"/>
    <property type="match status" value="1"/>
</dbReference>
<organism evidence="2">
    <name type="scientific">Darwinula stevensoni</name>
    <dbReference type="NCBI Taxonomy" id="69355"/>
    <lineage>
        <taxon>Eukaryota</taxon>
        <taxon>Metazoa</taxon>
        <taxon>Ecdysozoa</taxon>
        <taxon>Arthropoda</taxon>
        <taxon>Crustacea</taxon>
        <taxon>Oligostraca</taxon>
        <taxon>Ostracoda</taxon>
        <taxon>Podocopa</taxon>
        <taxon>Podocopida</taxon>
        <taxon>Darwinulocopina</taxon>
        <taxon>Darwinuloidea</taxon>
        <taxon>Darwinulidae</taxon>
        <taxon>Darwinula</taxon>
    </lineage>
</organism>
<evidence type="ECO:0000256" key="1">
    <source>
        <dbReference type="SAM" id="MobiDB-lite"/>
    </source>
</evidence>
<dbReference type="OrthoDB" id="9802488at2759"/>
<feature type="region of interest" description="Disordered" evidence="1">
    <location>
        <begin position="661"/>
        <end position="681"/>
    </location>
</feature>
<feature type="compositionally biased region" description="Basic and acidic residues" evidence="1">
    <location>
        <begin position="564"/>
        <end position="577"/>
    </location>
</feature>
<feature type="compositionally biased region" description="Acidic residues" evidence="1">
    <location>
        <begin position="503"/>
        <end position="513"/>
    </location>
</feature>
<dbReference type="Proteomes" id="UP000677054">
    <property type="component" value="Unassembled WGS sequence"/>
</dbReference>
<protein>
    <recommendedName>
        <fullName evidence="4">G domain-containing protein</fullName>
    </recommendedName>
</protein>
<dbReference type="PANTHER" id="PTHR32046">
    <property type="entry name" value="G DOMAIN-CONTAINING PROTEIN"/>
    <property type="match status" value="1"/>
</dbReference>
<feature type="region of interest" description="Disordered" evidence="1">
    <location>
        <begin position="399"/>
        <end position="446"/>
    </location>
</feature>
<feature type="compositionally biased region" description="Low complexity" evidence="1">
    <location>
        <begin position="487"/>
        <end position="502"/>
    </location>
</feature>
<dbReference type="InterPro" id="IPR027417">
    <property type="entry name" value="P-loop_NTPase"/>
</dbReference>
<sequence>MTGKSMLLEVLGNYGLGVEFGDPYRFQVKEEEGPTDKIASYTFFTRDIQRFPCPITFIDTPGFQRGRPEDDRMLMNEIRAFIDRYHKQGIQAVIYVVPGSQARLTAEQKKVLGNMAEVLGDESASIPFLFCTFADSKRLPVLESVREAGLRYQKHFVVNSSSYFANEEDEDEPSTDDEEERMKAKTSSINELLWKVTTENIQEFIRILLTRLIGVVPPPPPPPSIFTRLCDWISRNIKSEPSVIAMSRCMRWVRKRWRDARAAVRACCCVRGDGEVDADNLQDPPRGNASEDASYESLLEPNSCRGELIDHTLEEEEDEPLFEQLLHSCSSTSEIGRVLQHEGVKTLLQLHSRPTKRIDLALEHEEDEPSSADTTEIGSALCDKGVEPLLPLCSSMSETGRALEDGGKSLPFSPERGPPSASVTKQADGFDNQPGVPSEVDEDPFPPIEIPPLDLDEDEGMDEDMQSSSDSTVLVTAVLVGGEGVASSTESLESLDWSSSLDGIEELPFDEPSESPTLHREADTTEIGSVLDDMGVESPLLPCSITSETGRALEDEGGQSLQSRPERGPPSDSIMKQEDGFHNQLGVTSIVDEEFFPPIEIPPLDLDEDEGVGEDEQSSSDSTLLVTAVLVGGEGVASSTESLKNLDWSSSLDEIEELPFDEPAESPPVHREGSLEVQPGCMPGRGCADQISLRQIVKKHPAVNRNVFCAFVEKDHDCVVSSKLWDVLAEYDPDEDDEANESRKQQRLVNDIGDSNLGQWGRTLQPNHRRKYARVHPRVAQRN</sequence>
<gene>
    <name evidence="2" type="ORF">DSTB1V02_LOCUS4857</name>
</gene>
<feature type="region of interest" description="Disordered" evidence="1">
    <location>
        <begin position="487"/>
        <end position="577"/>
    </location>
</feature>